<gene>
    <name evidence="1" type="ORF">CYK00_05970</name>
</gene>
<evidence type="ECO:0000313" key="1">
    <source>
        <dbReference type="EMBL" id="PLA40234.1"/>
    </source>
</evidence>
<dbReference type="AlphaFoldDB" id="A0A2I1XC85"/>
<organism evidence="1 2">
    <name type="scientific">Neisseria sicca</name>
    <dbReference type="NCBI Taxonomy" id="490"/>
    <lineage>
        <taxon>Bacteria</taxon>
        <taxon>Pseudomonadati</taxon>
        <taxon>Pseudomonadota</taxon>
        <taxon>Betaproteobacteria</taxon>
        <taxon>Neisseriales</taxon>
        <taxon>Neisseriaceae</taxon>
        <taxon>Neisseria</taxon>
    </lineage>
</organism>
<dbReference type="RefSeq" id="WP_003779423.1">
    <property type="nucleotide sequence ID" value="NZ_PKJO01000006.1"/>
</dbReference>
<sequence length="113" mass="13479">MIHKFFVKVSTNKNEIKILKVIRAFNQEPIIEIQRRLENKEKILETLYLDLEKLREFRKVLRSIINLGGEIHLFLDSEDDEVSLNFLDNTIASQEDTKNYIEEEDAFLHDEDE</sequence>
<dbReference type="EMBL" id="PKJO01000006">
    <property type="protein sequence ID" value="PLA40234.1"/>
    <property type="molecule type" value="Genomic_DNA"/>
</dbReference>
<accession>A0A2I1XC85</accession>
<evidence type="ECO:0000313" key="2">
    <source>
        <dbReference type="Proteomes" id="UP000234767"/>
    </source>
</evidence>
<reference evidence="1 2" key="1">
    <citation type="submission" date="2017-12" db="EMBL/GenBank/DDBJ databases">
        <title>Phylogenetic diversity of female urinary microbiome.</title>
        <authorList>
            <person name="Thomas-White K."/>
            <person name="Wolfe A.J."/>
        </authorList>
    </citation>
    <scope>NUCLEOTIDE SEQUENCE [LARGE SCALE GENOMIC DNA]</scope>
    <source>
        <strain evidence="1 2">UMB0321</strain>
    </source>
</reference>
<proteinExistence type="predicted"/>
<dbReference type="Proteomes" id="UP000234767">
    <property type="component" value="Unassembled WGS sequence"/>
</dbReference>
<comment type="caution">
    <text evidence="1">The sequence shown here is derived from an EMBL/GenBank/DDBJ whole genome shotgun (WGS) entry which is preliminary data.</text>
</comment>
<name>A0A2I1XC85_NEISI</name>
<protein>
    <submittedName>
        <fullName evidence="1">Uncharacterized protein</fullName>
    </submittedName>
</protein>